<dbReference type="CDD" id="cd00099">
    <property type="entry name" value="IgV"/>
    <property type="match status" value="2"/>
</dbReference>
<evidence type="ECO:0000256" key="3">
    <source>
        <dbReference type="ARBA" id="ARBA00022729"/>
    </source>
</evidence>
<dbReference type="SMART" id="SM00409">
    <property type="entry name" value="IG"/>
    <property type="match status" value="2"/>
</dbReference>
<keyword evidence="8" id="KW-0812">Transmembrane</keyword>
<evidence type="ECO:0000256" key="4">
    <source>
        <dbReference type="ARBA" id="ARBA00022859"/>
    </source>
</evidence>
<dbReference type="InterPro" id="IPR013783">
    <property type="entry name" value="Ig-like_fold"/>
</dbReference>
<reference evidence="12" key="1">
    <citation type="submission" date="2013-03" db="EMBL/GenBank/DDBJ databases">
        <authorList>
            <person name="Jeffery W."/>
            <person name="Warren W."/>
            <person name="Wilson R.K."/>
        </authorList>
    </citation>
    <scope>NUCLEOTIDE SEQUENCE</scope>
    <source>
        <strain evidence="12">female</strain>
    </source>
</reference>
<keyword evidence="12" id="KW-1185">Reference proteome</keyword>
<feature type="domain" description="Ig-like" evidence="10">
    <location>
        <begin position="122"/>
        <end position="219"/>
    </location>
</feature>
<evidence type="ECO:0000313" key="11">
    <source>
        <dbReference type="Ensembl" id="ENSAMXP00000036520.1"/>
    </source>
</evidence>
<dbReference type="GO" id="GO:0009617">
    <property type="term" value="P:response to bacterium"/>
    <property type="evidence" value="ECO:0007669"/>
    <property type="project" value="TreeGrafter"/>
</dbReference>
<evidence type="ECO:0000256" key="1">
    <source>
        <dbReference type="ARBA" id="ARBA00004236"/>
    </source>
</evidence>
<dbReference type="InterPro" id="IPR007110">
    <property type="entry name" value="Ig-like_dom"/>
</dbReference>
<feature type="transmembrane region" description="Helical" evidence="8">
    <location>
        <begin position="240"/>
        <end position="265"/>
    </location>
</feature>
<evidence type="ECO:0000256" key="5">
    <source>
        <dbReference type="ARBA" id="ARBA00023136"/>
    </source>
</evidence>
<reference evidence="11" key="4">
    <citation type="submission" date="2025-09" db="UniProtKB">
        <authorList>
            <consortium name="Ensembl"/>
        </authorList>
    </citation>
    <scope>IDENTIFICATION</scope>
</reference>
<proteinExistence type="predicted"/>
<keyword evidence="8" id="KW-1133">Transmembrane helix</keyword>
<evidence type="ECO:0000259" key="10">
    <source>
        <dbReference type="PROSITE" id="PS50835"/>
    </source>
</evidence>
<dbReference type="PROSITE" id="PS50835">
    <property type="entry name" value="IG_LIKE"/>
    <property type="match status" value="2"/>
</dbReference>
<name>A0A3B1J3V2_ASTMX</name>
<dbReference type="SUPFAM" id="SSF48726">
    <property type="entry name" value="Immunoglobulin"/>
    <property type="match status" value="2"/>
</dbReference>
<keyword evidence="4" id="KW-0391">Immunity</keyword>
<keyword evidence="6" id="KW-1015">Disulfide bond</keyword>
<dbReference type="Gene3D" id="2.60.40.10">
    <property type="entry name" value="Immunoglobulins"/>
    <property type="match status" value="2"/>
</dbReference>
<dbReference type="PANTHER" id="PTHR19433">
    <property type="entry name" value="T-CELL RECEPTOR ALPHA CHAIN V REGION-RELATED"/>
    <property type="match status" value="1"/>
</dbReference>
<dbReference type="Pfam" id="PF07686">
    <property type="entry name" value="V-set"/>
    <property type="match status" value="2"/>
</dbReference>
<evidence type="ECO:0000256" key="9">
    <source>
        <dbReference type="SAM" id="SignalP"/>
    </source>
</evidence>
<accession>A0A3B1J3V2</accession>
<feature type="signal peptide" evidence="9">
    <location>
        <begin position="1"/>
        <end position="17"/>
    </location>
</feature>
<evidence type="ECO:0000313" key="12">
    <source>
        <dbReference type="Proteomes" id="UP000018467"/>
    </source>
</evidence>
<comment type="subcellular location">
    <subcellularLocation>
        <location evidence="1">Cell membrane</location>
    </subcellularLocation>
</comment>
<evidence type="ECO:0000256" key="8">
    <source>
        <dbReference type="SAM" id="Phobius"/>
    </source>
</evidence>
<dbReference type="GeneTree" id="ENSGT01030000234530"/>
<dbReference type="Ensembl" id="ENSAMXT00000057858.1">
    <property type="protein sequence ID" value="ENSAMXP00000036520.1"/>
    <property type="gene ID" value="ENSAMXG00000034942.1"/>
</dbReference>
<dbReference type="InterPro" id="IPR003599">
    <property type="entry name" value="Ig_sub"/>
</dbReference>
<protein>
    <recommendedName>
        <fullName evidence="10">Ig-like domain-containing protein</fullName>
    </recommendedName>
</protein>
<dbReference type="SMART" id="SM00406">
    <property type="entry name" value="IGv"/>
    <property type="match status" value="2"/>
</dbReference>
<reference evidence="12" key="2">
    <citation type="journal article" date="2014" name="Nat. Commun.">
        <title>The cavefish genome reveals candidate genes for eye loss.</title>
        <authorList>
            <person name="McGaugh S.E."/>
            <person name="Gross J.B."/>
            <person name="Aken B."/>
            <person name="Blin M."/>
            <person name="Borowsky R."/>
            <person name="Chalopin D."/>
            <person name="Hinaux H."/>
            <person name="Jeffery W.R."/>
            <person name="Keene A."/>
            <person name="Ma L."/>
            <person name="Minx P."/>
            <person name="Murphy D."/>
            <person name="O'Quin K.E."/>
            <person name="Retaux S."/>
            <person name="Rohner N."/>
            <person name="Searle S.M."/>
            <person name="Stahl B.A."/>
            <person name="Tabin C."/>
            <person name="Volff J.N."/>
            <person name="Yoshizawa M."/>
            <person name="Warren W.C."/>
        </authorList>
    </citation>
    <scope>NUCLEOTIDE SEQUENCE [LARGE SCALE GENOMIC DNA]</scope>
    <source>
        <strain evidence="12">female</strain>
    </source>
</reference>
<keyword evidence="3 9" id="KW-0732">Signal</keyword>
<feature type="domain" description="Ig-like" evidence="10">
    <location>
        <begin position="30"/>
        <end position="109"/>
    </location>
</feature>
<dbReference type="InterPro" id="IPR052051">
    <property type="entry name" value="TCR_complex_component"/>
</dbReference>
<sequence>SLSLSLALSLANSLFKASEVDLQVQTVKIGENVTLKCEQSSFRDSQKALSWYKQSFGKLPQFILRAAENNQDPRFARSFKERFKMISNEEQMNLKIINTVEEDAGTYFCVKVKDQVVEFGSGTLLLFSGNNSTVYETGESVTLQCSVLMATLSCSEDHSVYWFKHDSGEPRPGIIFTHGDSSSPCTRSSETVSPTQSCIYKLPKNTLSLSDAGTYYCAVAACGEILYGTGTKLHVKDNNFWIVAALLTFSMISVIVIVVLAVLLLKKHQKDTDAVNYAALNFKKKPASSRTPRVKQTQTVQSNKDIYSQVKVR</sequence>
<dbReference type="GO" id="GO:0002376">
    <property type="term" value="P:immune system process"/>
    <property type="evidence" value="ECO:0007669"/>
    <property type="project" value="UniProtKB-KW"/>
</dbReference>
<dbReference type="AlphaFoldDB" id="A0A3B1J3V2"/>
<dbReference type="InParanoid" id="A0A3B1J3V2"/>
<keyword evidence="7" id="KW-0325">Glycoprotein</keyword>
<keyword evidence="5 8" id="KW-0472">Membrane</keyword>
<dbReference type="InterPro" id="IPR036179">
    <property type="entry name" value="Ig-like_dom_sf"/>
</dbReference>
<evidence type="ECO:0000256" key="2">
    <source>
        <dbReference type="ARBA" id="ARBA00022475"/>
    </source>
</evidence>
<dbReference type="GO" id="GO:0005886">
    <property type="term" value="C:plasma membrane"/>
    <property type="evidence" value="ECO:0007669"/>
    <property type="project" value="UniProtKB-SubCell"/>
</dbReference>
<reference evidence="11" key="3">
    <citation type="submission" date="2025-08" db="UniProtKB">
        <authorList>
            <consortium name="Ensembl"/>
        </authorList>
    </citation>
    <scope>IDENTIFICATION</scope>
</reference>
<dbReference type="InterPro" id="IPR013106">
    <property type="entry name" value="Ig_V-set"/>
</dbReference>
<evidence type="ECO:0000256" key="6">
    <source>
        <dbReference type="ARBA" id="ARBA00023157"/>
    </source>
</evidence>
<feature type="chain" id="PRO_5017480071" description="Ig-like domain-containing protein" evidence="9">
    <location>
        <begin position="18"/>
        <end position="313"/>
    </location>
</feature>
<dbReference type="Proteomes" id="UP000018467">
    <property type="component" value="Unassembled WGS sequence"/>
</dbReference>
<evidence type="ECO:0000256" key="7">
    <source>
        <dbReference type="ARBA" id="ARBA00023180"/>
    </source>
</evidence>
<dbReference type="PANTHER" id="PTHR19433:SF133">
    <property type="entry name" value="IMMUNE-TYPE RECEPTOR 5 PRECURSOR-RELATED"/>
    <property type="match status" value="1"/>
</dbReference>
<keyword evidence="2" id="KW-1003">Cell membrane</keyword>
<organism evidence="11 12">
    <name type="scientific">Astyanax mexicanus</name>
    <name type="common">Blind cave fish</name>
    <name type="synonym">Astyanax fasciatus mexicanus</name>
    <dbReference type="NCBI Taxonomy" id="7994"/>
    <lineage>
        <taxon>Eukaryota</taxon>
        <taxon>Metazoa</taxon>
        <taxon>Chordata</taxon>
        <taxon>Craniata</taxon>
        <taxon>Vertebrata</taxon>
        <taxon>Euteleostomi</taxon>
        <taxon>Actinopterygii</taxon>
        <taxon>Neopterygii</taxon>
        <taxon>Teleostei</taxon>
        <taxon>Ostariophysi</taxon>
        <taxon>Characiformes</taxon>
        <taxon>Characoidei</taxon>
        <taxon>Acestrorhamphidae</taxon>
        <taxon>Acestrorhamphinae</taxon>
        <taxon>Astyanax</taxon>
    </lineage>
</organism>